<gene>
    <name evidence="2" type="ORF">FHS28_001735</name>
</gene>
<dbReference type="Proteomes" id="UP000574369">
    <property type="component" value="Unassembled WGS sequence"/>
</dbReference>
<evidence type="ECO:0008006" key="4">
    <source>
        <dbReference type="Google" id="ProtNLM"/>
    </source>
</evidence>
<reference evidence="2 3" key="1">
    <citation type="submission" date="2020-08" db="EMBL/GenBank/DDBJ databases">
        <title>Genomic Encyclopedia of Type Strains, Phase III (KMG-III): the genomes of soil and plant-associated and newly described type strains.</title>
        <authorList>
            <person name="Whitman W."/>
        </authorList>
    </citation>
    <scope>NUCLEOTIDE SEQUENCE [LARGE SCALE GENOMIC DNA]</scope>
    <source>
        <strain evidence="2 3">CECT 7247</strain>
    </source>
</reference>
<feature type="signal peptide" evidence="1">
    <location>
        <begin position="1"/>
        <end position="27"/>
    </location>
</feature>
<dbReference type="EMBL" id="JACHXO010000002">
    <property type="protein sequence ID" value="MBB3194350.1"/>
    <property type="molecule type" value="Genomic_DNA"/>
</dbReference>
<accession>A0ABR6GQQ4</accession>
<proteinExistence type="predicted"/>
<keyword evidence="1" id="KW-0732">Signal</keyword>
<feature type="chain" id="PRO_5046578519" description="Solute-binding protein family 3/N-terminal domain-containing protein" evidence="1">
    <location>
        <begin position="28"/>
        <end position="279"/>
    </location>
</feature>
<evidence type="ECO:0000313" key="3">
    <source>
        <dbReference type="Proteomes" id="UP000574369"/>
    </source>
</evidence>
<evidence type="ECO:0000313" key="2">
    <source>
        <dbReference type="EMBL" id="MBB3194350.1"/>
    </source>
</evidence>
<protein>
    <recommendedName>
        <fullName evidence="4">Solute-binding protein family 3/N-terminal domain-containing protein</fullName>
    </recommendedName>
</protein>
<name>A0ABR6GQQ4_9BURK</name>
<keyword evidence="3" id="KW-1185">Reference proteome</keyword>
<dbReference type="RefSeq" id="WP_088450385.1">
    <property type="nucleotide sequence ID" value="NZ_JACHXO010000002.1"/>
</dbReference>
<organism evidence="2 3">
    <name type="scientific">Roseateles terrae</name>
    <dbReference type="NCBI Taxonomy" id="431060"/>
    <lineage>
        <taxon>Bacteria</taxon>
        <taxon>Pseudomonadati</taxon>
        <taxon>Pseudomonadota</taxon>
        <taxon>Betaproteobacteria</taxon>
        <taxon>Burkholderiales</taxon>
        <taxon>Sphaerotilaceae</taxon>
        <taxon>Roseateles</taxon>
    </lineage>
</organism>
<comment type="caution">
    <text evidence="2">The sequence shown here is derived from an EMBL/GenBank/DDBJ whole genome shotgun (WGS) entry which is preliminary data.</text>
</comment>
<evidence type="ECO:0000256" key="1">
    <source>
        <dbReference type="SAM" id="SignalP"/>
    </source>
</evidence>
<sequence length="279" mass="31251">MAPGISRRHCIAAISSAWLQMPAPALAQPQAASARVVSPASRPALLRFTFSRKQDDPRTQWLIKVYTEVLDTLGIGFAFVDAPPARGLILVNTGEADGELGRTWGYGSLHDSLIRVPTPNNDVEFVAYVLEDRIAAGFPGWPAIRDQRWHCEYRRGVDEAASLLHHQLDPTLVSAVGNIESGLRRLQLRRTDLYLDVGEAVEDFLAFGDGRERVLPGPVIRRLQAVQTTTGHAYLHRRHASLVPDISDTLLTLKKRGLVARYREDAMRQYLQSRQRRME</sequence>